<accession>A0ABP6W390</accession>
<dbReference type="SUPFAM" id="SSF52402">
    <property type="entry name" value="Adenine nucleotide alpha hydrolases-like"/>
    <property type="match status" value="1"/>
</dbReference>
<organism evidence="2 3">
    <name type="scientific">Zobellella aerophila</name>
    <dbReference type="NCBI Taxonomy" id="870480"/>
    <lineage>
        <taxon>Bacteria</taxon>
        <taxon>Pseudomonadati</taxon>
        <taxon>Pseudomonadota</taxon>
        <taxon>Gammaproteobacteria</taxon>
        <taxon>Aeromonadales</taxon>
        <taxon>Aeromonadaceae</taxon>
        <taxon>Zobellella</taxon>
    </lineage>
</organism>
<dbReference type="InterPro" id="IPR006016">
    <property type="entry name" value="UspA"/>
</dbReference>
<dbReference type="InterPro" id="IPR014729">
    <property type="entry name" value="Rossmann-like_a/b/a_fold"/>
</dbReference>
<proteinExistence type="predicted"/>
<reference evidence="3" key="1">
    <citation type="journal article" date="2019" name="Int. J. Syst. Evol. Microbiol.">
        <title>The Global Catalogue of Microorganisms (GCM) 10K type strain sequencing project: providing services to taxonomists for standard genome sequencing and annotation.</title>
        <authorList>
            <consortium name="The Broad Institute Genomics Platform"/>
            <consortium name="The Broad Institute Genome Sequencing Center for Infectious Disease"/>
            <person name="Wu L."/>
            <person name="Ma J."/>
        </authorList>
    </citation>
    <scope>NUCLEOTIDE SEQUENCE [LARGE SCALE GENOMIC DNA]</scope>
    <source>
        <strain evidence="3">JCM 17110</strain>
    </source>
</reference>
<comment type="caution">
    <text evidence="2">The sequence shown here is derived from an EMBL/GenBank/DDBJ whole genome shotgun (WGS) entry which is preliminary data.</text>
</comment>
<dbReference type="EMBL" id="BAABCX010000003">
    <property type="protein sequence ID" value="GAA3545078.1"/>
    <property type="molecule type" value="Genomic_DNA"/>
</dbReference>
<dbReference type="Proteomes" id="UP001500795">
    <property type="component" value="Unassembled WGS sequence"/>
</dbReference>
<feature type="domain" description="UspA" evidence="1">
    <location>
        <begin position="14"/>
        <end position="57"/>
    </location>
</feature>
<protein>
    <recommendedName>
        <fullName evidence="1">UspA domain-containing protein</fullName>
    </recommendedName>
</protein>
<evidence type="ECO:0000259" key="1">
    <source>
        <dbReference type="Pfam" id="PF00582"/>
    </source>
</evidence>
<evidence type="ECO:0000313" key="2">
    <source>
        <dbReference type="EMBL" id="GAA3545078.1"/>
    </source>
</evidence>
<dbReference type="Pfam" id="PF00582">
    <property type="entry name" value="Usp"/>
    <property type="match status" value="1"/>
</dbReference>
<keyword evidence="3" id="KW-1185">Reference proteome</keyword>
<gene>
    <name evidence="2" type="ORF">GCM10022394_26390</name>
</gene>
<dbReference type="CDD" id="cd00293">
    <property type="entry name" value="USP-like"/>
    <property type="match status" value="1"/>
</dbReference>
<name>A0ABP6W390_9GAMM</name>
<sequence length="60" mass="6488">MNNMPGDIPFQHLLVTVAEQLAVDTIIMGKRHTGELEGLLLGSVSHKVGSLARCNCIRVC</sequence>
<dbReference type="RefSeq" id="WP_344958772.1">
    <property type="nucleotide sequence ID" value="NZ_BAABCX010000003.1"/>
</dbReference>
<evidence type="ECO:0000313" key="3">
    <source>
        <dbReference type="Proteomes" id="UP001500795"/>
    </source>
</evidence>
<dbReference type="Gene3D" id="3.40.50.620">
    <property type="entry name" value="HUPs"/>
    <property type="match status" value="1"/>
</dbReference>